<proteinExistence type="predicted"/>
<feature type="signal peptide" evidence="1">
    <location>
        <begin position="1"/>
        <end position="17"/>
    </location>
</feature>
<reference evidence="2 3" key="1">
    <citation type="journal article" date="2019" name="Nat. Ecol. Evol.">
        <title>Megaphylogeny resolves global patterns of mushroom evolution.</title>
        <authorList>
            <person name="Varga T."/>
            <person name="Krizsan K."/>
            <person name="Foldi C."/>
            <person name="Dima B."/>
            <person name="Sanchez-Garcia M."/>
            <person name="Sanchez-Ramirez S."/>
            <person name="Szollosi G.J."/>
            <person name="Szarkandi J.G."/>
            <person name="Papp V."/>
            <person name="Albert L."/>
            <person name="Andreopoulos W."/>
            <person name="Angelini C."/>
            <person name="Antonin V."/>
            <person name="Barry K.W."/>
            <person name="Bougher N.L."/>
            <person name="Buchanan P."/>
            <person name="Buyck B."/>
            <person name="Bense V."/>
            <person name="Catcheside P."/>
            <person name="Chovatia M."/>
            <person name="Cooper J."/>
            <person name="Damon W."/>
            <person name="Desjardin D."/>
            <person name="Finy P."/>
            <person name="Geml J."/>
            <person name="Haridas S."/>
            <person name="Hughes K."/>
            <person name="Justo A."/>
            <person name="Karasinski D."/>
            <person name="Kautmanova I."/>
            <person name="Kiss B."/>
            <person name="Kocsube S."/>
            <person name="Kotiranta H."/>
            <person name="LaButti K.M."/>
            <person name="Lechner B.E."/>
            <person name="Liimatainen K."/>
            <person name="Lipzen A."/>
            <person name="Lukacs Z."/>
            <person name="Mihaltcheva S."/>
            <person name="Morgado L.N."/>
            <person name="Niskanen T."/>
            <person name="Noordeloos M.E."/>
            <person name="Ohm R.A."/>
            <person name="Ortiz-Santana B."/>
            <person name="Ovrebo C."/>
            <person name="Racz N."/>
            <person name="Riley R."/>
            <person name="Savchenko A."/>
            <person name="Shiryaev A."/>
            <person name="Soop K."/>
            <person name="Spirin V."/>
            <person name="Szebenyi C."/>
            <person name="Tomsovsky M."/>
            <person name="Tulloss R.E."/>
            <person name="Uehling J."/>
            <person name="Grigoriev I.V."/>
            <person name="Vagvolgyi C."/>
            <person name="Papp T."/>
            <person name="Martin F.M."/>
            <person name="Miettinen O."/>
            <person name="Hibbett D.S."/>
            <person name="Nagy L.G."/>
        </authorList>
    </citation>
    <scope>NUCLEOTIDE SEQUENCE [LARGE SCALE GENOMIC DNA]</scope>
    <source>
        <strain evidence="2 3">CBS 121175</strain>
    </source>
</reference>
<evidence type="ECO:0000313" key="3">
    <source>
        <dbReference type="Proteomes" id="UP000307440"/>
    </source>
</evidence>
<evidence type="ECO:0000256" key="1">
    <source>
        <dbReference type="SAM" id="SignalP"/>
    </source>
</evidence>
<gene>
    <name evidence="2" type="ORF">FA15DRAFT_656839</name>
</gene>
<sequence>MSLSLLWTLALAKGGFQSRKGKAMSDGVGKERRKSQNEKCGYVRCSKSRESTSQGFNPKFDIHPGYFHRGSLFVAPVGKYITYTPLLCIVIAKHVLENTHFNQNEHEEGFPEVGIRQLTMRSDRQIRGEKYPRTDTNRAFPDKTYDTIKLNKLTSWISEVDARECASVGLGYGLDLEVDSRCFLELSHPSESIKTWILSKVSSETSL</sequence>
<keyword evidence="1" id="KW-0732">Signal</keyword>
<dbReference type="EMBL" id="ML210221">
    <property type="protein sequence ID" value="TFK23332.1"/>
    <property type="molecule type" value="Genomic_DNA"/>
</dbReference>
<evidence type="ECO:0000313" key="2">
    <source>
        <dbReference type="EMBL" id="TFK23332.1"/>
    </source>
</evidence>
<dbReference type="AlphaFoldDB" id="A0A5C3KS39"/>
<organism evidence="2 3">
    <name type="scientific">Coprinopsis marcescibilis</name>
    <name type="common">Agaric fungus</name>
    <name type="synonym">Psathyrella marcescibilis</name>
    <dbReference type="NCBI Taxonomy" id="230819"/>
    <lineage>
        <taxon>Eukaryota</taxon>
        <taxon>Fungi</taxon>
        <taxon>Dikarya</taxon>
        <taxon>Basidiomycota</taxon>
        <taxon>Agaricomycotina</taxon>
        <taxon>Agaricomycetes</taxon>
        <taxon>Agaricomycetidae</taxon>
        <taxon>Agaricales</taxon>
        <taxon>Agaricineae</taxon>
        <taxon>Psathyrellaceae</taxon>
        <taxon>Coprinopsis</taxon>
    </lineage>
</organism>
<protein>
    <submittedName>
        <fullName evidence="2">Uncharacterized protein</fullName>
    </submittedName>
</protein>
<dbReference type="Proteomes" id="UP000307440">
    <property type="component" value="Unassembled WGS sequence"/>
</dbReference>
<keyword evidence="3" id="KW-1185">Reference proteome</keyword>
<feature type="chain" id="PRO_5022832192" evidence="1">
    <location>
        <begin position="18"/>
        <end position="207"/>
    </location>
</feature>
<accession>A0A5C3KS39</accession>
<name>A0A5C3KS39_COPMA</name>